<sequence length="159" mass="17113">MRRWTFGLVALLAVQPAAAETIVARNGAWTTACKDNRMTDKRECEVAATLDGARFAPATYDYLVSYSVSSGLFFASGAPEPMAVRVRVDSLPASSLAMCTRGVCMMKKVPSAALAGQMRKGTQLLVEFIGVSMPPEPLELSLSGFDAAYQQALAEQKKR</sequence>
<evidence type="ECO:0000313" key="3">
    <source>
        <dbReference type="EMBL" id="CAB4222619.1"/>
    </source>
</evidence>
<evidence type="ECO:0000313" key="1">
    <source>
        <dbReference type="EMBL" id="CAB4167740.1"/>
    </source>
</evidence>
<proteinExistence type="predicted"/>
<dbReference type="EMBL" id="LR797513">
    <property type="protein sequence ID" value="CAB4222619.1"/>
    <property type="molecule type" value="Genomic_DNA"/>
</dbReference>
<accession>A0A6J5RVC4</accession>
<dbReference type="Pfam" id="PF06776">
    <property type="entry name" value="IalB"/>
    <property type="match status" value="1"/>
</dbReference>
<evidence type="ECO:0000313" key="2">
    <source>
        <dbReference type="EMBL" id="CAB4195914.1"/>
    </source>
</evidence>
<dbReference type="InterPro" id="IPR010642">
    <property type="entry name" value="Invasion_prot_B"/>
</dbReference>
<dbReference type="EMBL" id="LR797244">
    <property type="protein sequence ID" value="CAB4195914.1"/>
    <property type="molecule type" value="Genomic_DNA"/>
</dbReference>
<reference evidence="2" key="1">
    <citation type="submission" date="2020-05" db="EMBL/GenBank/DDBJ databases">
        <authorList>
            <person name="Chiriac C."/>
            <person name="Salcher M."/>
            <person name="Ghai R."/>
            <person name="Kavagutti S V."/>
        </authorList>
    </citation>
    <scope>NUCLEOTIDE SEQUENCE</scope>
</reference>
<gene>
    <name evidence="2" type="ORF">UFOVP1293_66</name>
    <name evidence="3" type="ORF">UFOVP1644_84</name>
    <name evidence="1" type="ORF">UFOVP860_45</name>
</gene>
<protein>
    <submittedName>
        <fullName evidence="2">Invasion protein B</fullName>
    </submittedName>
</protein>
<dbReference type="InterPro" id="IPR038696">
    <property type="entry name" value="IalB_sf"/>
</dbReference>
<dbReference type="EMBL" id="LR796812">
    <property type="protein sequence ID" value="CAB4167740.1"/>
    <property type="molecule type" value="Genomic_DNA"/>
</dbReference>
<name>A0A6J5RVC4_9CAUD</name>
<dbReference type="Gene3D" id="2.60.40.1880">
    <property type="entry name" value="Invasion associated locus B (IalB) protein"/>
    <property type="match status" value="1"/>
</dbReference>
<organism evidence="2">
    <name type="scientific">uncultured Caudovirales phage</name>
    <dbReference type="NCBI Taxonomy" id="2100421"/>
    <lineage>
        <taxon>Viruses</taxon>
        <taxon>Duplodnaviria</taxon>
        <taxon>Heunggongvirae</taxon>
        <taxon>Uroviricota</taxon>
        <taxon>Caudoviricetes</taxon>
        <taxon>Peduoviridae</taxon>
        <taxon>Maltschvirus</taxon>
        <taxon>Maltschvirus maltsch</taxon>
    </lineage>
</organism>